<dbReference type="AlphaFoldDB" id="A0A0F9D9J8"/>
<evidence type="ECO:0000313" key="1">
    <source>
        <dbReference type="EMBL" id="KKL58348.1"/>
    </source>
</evidence>
<comment type="caution">
    <text evidence="1">The sequence shown here is derived from an EMBL/GenBank/DDBJ whole genome shotgun (WGS) entry which is preliminary data.</text>
</comment>
<gene>
    <name evidence="1" type="ORF">LCGC14_2226270</name>
</gene>
<dbReference type="EMBL" id="LAZR01029857">
    <property type="protein sequence ID" value="KKL58348.1"/>
    <property type="molecule type" value="Genomic_DNA"/>
</dbReference>
<protein>
    <submittedName>
        <fullName evidence="1">Uncharacterized protein</fullName>
    </submittedName>
</protein>
<accession>A0A0F9D9J8</accession>
<sequence>MVRNFPGPYEIEILYTVAGLEHSQKLNCFVDGAPLPGTPIASISLNRRDFTLININAAVLEWIALIKVLFNVAATFDSYTLWQYTPLSFTKVFIAANVLGILGTDASVSQQAHQLTMTHRTIEGGILRIVVLETTSTTLVRIPYTSAPPTGQAIMDYVITTDTWILGRDTSYAIAPLNYTGGENEAVFKVRYR</sequence>
<reference evidence="1" key="1">
    <citation type="journal article" date="2015" name="Nature">
        <title>Complex archaea that bridge the gap between prokaryotes and eukaryotes.</title>
        <authorList>
            <person name="Spang A."/>
            <person name="Saw J.H."/>
            <person name="Jorgensen S.L."/>
            <person name="Zaremba-Niedzwiedzka K."/>
            <person name="Martijn J."/>
            <person name="Lind A.E."/>
            <person name="van Eijk R."/>
            <person name="Schleper C."/>
            <person name="Guy L."/>
            <person name="Ettema T.J."/>
        </authorList>
    </citation>
    <scope>NUCLEOTIDE SEQUENCE</scope>
</reference>
<organism evidence="1">
    <name type="scientific">marine sediment metagenome</name>
    <dbReference type="NCBI Taxonomy" id="412755"/>
    <lineage>
        <taxon>unclassified sequences</taxon>
        <taxon>metagenomes</taxon>
        <taxon>ecological metagenomes</taxon>
    </lineage>
</organism>
<proteinExistence type="predicted"/>
<name>A0A0F9D9J8_9ZZZZ</name>